<protein>
    <recommendedName>
        <fullName evidence="9">Cell surface protein</fullName>
    </recommendedName>
</protein>
<organism evidence="7 8">
    <name type="scientific">Alistipes onderdonkii</name>
    <dbReference type="NCBI Taxonomy" id="328813"/>
    <lineage>
        <taxon>Bacteria</taxon>
        <taxon>Pseudomonadati</taxon>
        <taxon>Bacteroidota</taxon>
        <taxon>Bacteroidia</taxon>
        <taxon>Bacteroidales</taxon>
        <taxon>Rikenellaceae</taxon>
        <taxon>Alistipes</taxon>
    </lineage>
</organism>
<dbReference type="PANTHER" id="PTHR31018">
    <property type="entry name" value="SPORULATION-SPECIFIC PROTEIN-RELATED"/>
    <property type="match status" value="1"/>
</dbReference>
<feature type="chain" id="PRO_5012892636" description="Cell surface protein" evidence="6">
    <location>
        <begin position="22"/>
        <end position="1008"/>
    </location>
</feature>
<evidence type="ECO:0000256" key="6">
    <source>
        <dbReference type="SAM" id="SignalP"/>
    </source>
</evidence>
<comment type="subcellular location">
    <subcellularLocation>
        <location evidence="1">Secreted</location>
        <location evidence="1">Cell wall</location>
    </subcellularLocation>
</comment>
<dbReference type="EMBL" id="NFHB01000004">
    <property type="protein sequence ID" value="OUN03392.1"/>
    <property type="molecule type" value="Genomic_DNA"/>
</dbReference>
<sequence length="1008" mass="105656">MKLFHRYLLSAAALFCCAGLAACSEDTTDPANPYSGNYTLSTQAEVDAFPARRTANSIIVTGAGITDISSLDVAAVGTLVIRNTGIVSLALPHTTSVATMLEISGNESLTDVADLGVKFVIGDIHIEDNPQLTDISGMLGIKKMTGKLYVTGNSSLGEDKPDEPDSYGFNVIKYLISNSVLDAESVTLSNNHPLAVTDPSLIGQGGESGGVYSYTIKSDAEAAAFSPGGKEVKNLTVTGPNVSDDGMALLASKISVVQGTLTVDGASLKTTETFFGKVDCQGSIILRNITTYDESGSNKFFNTNGFKNITRIYGDLVLENIPYLIHWGRGSGFAQITEIDGDLTVRSCGMQQMAFASLNKVGGDLTLADNCIELYTGFFWNLATDLRHVGGSLTLTDNDHQNGLGGFEKVEYIGGDITITGNGTAPGASGGIPYASKAGQVGFDLVESWITGGIVQPGATIDCRYADGTPVEFSEIPQPGEYKSYTITDRDELLAFAPQDGSAVKETVQDLTIVDTGNTMSDNDLSFVKTRVEKVMGTLTLEGSSLTSTELFFLNGGFTVEGGIVFRNCAELFNLNGMKDMTAIGGDLVFENCPKIATDWGAGNCLSQIVSVAGSVRLTGVTTPMRGVTFNSLKSVGGDFIVTGCNGNFWNFDVMKLETIGGNLVITDNAKLNGLGGFAFVTSVGGDVTITGNGTANGGIPYDSTSDQVGFDLVAGWLGSGVVAPAATVTCKYADGSAVEFPVLSPYKSYTITGRDELLAFAPQDGSAVKETVQDLTIVDTGNTMSDNDLSFVKTRVEKVMGTLTLEGSSLTSTELFFLNGGFTVEGGIVFRNCAELFNLNGMKDMTEIGGDLVFENCPKIATDWGAGNCLSQIVSVAGSVRLTGVTTPMRGVTFNSLKSVGGDFIVTGCNGNFWNFDVMKLETIGGSLVLSDNARFNGLGGFEALKSVGGDLTVTGNGTSEGGIPVVSTSNKVGLDLLGKLYRDGVFADGAVFTIESGGVTYKIDEL</sequence>
<reference evidence="8" key="1">
    <citation type="submission" date="2017-04" db="EMBL/GenBank/DDBJ databases">
        <title>Function of individual gut microbiota members based on whole genome sequencing of pure cultures obtained from chicken caecum.</title>
        <authorList>
            <person name="Medvecky M."/>
            <person name="Cejkova D."/>
            <person name="Polansky O."/>
            <person name="Karasova D."/>
            <person name="Kubasova T."/>
            <person name="Cizek A."/>
            <person name="Rychlik I."/>
        </authorList>
    </citation>
    <scope>NUCLEOTIDE SEQUENCE [LARGE SCALE GENOMIC DNA]</scope>
    <source>
        <strain evidence="8">An90</strain>
    </source>
</reference>
<dbReference type="AlphaFoldDB" id="A0A1Y3QUQ7"/>
<dbReference type="Proteomes" id="UP000195772">
    <property type="component" value="Unassembled WGS sequence"/>
</dbReference>
<keyword evidence="5" id="KW-0325">Glycoprotein</keyword>
<evidence type="ECO:0000256" key="3">
    <source>
        <dbReference type="ARBA" id="ARBA00022525"/>
    </source>
</evidence>
<dbReference type="RefSeq" id="WP_087402026.1">
    <property type="nucleotide sequence ID" value="NZ_NFHB01000004.1"/>
</dbReference>
<dbReference type="PANTHER" id="PTHR31018:SF3">
    <property type="entry name" value="RECEPTOR PROTEIN-TYROSINE KINASE"/>
    <property type="match status" value="1"/>
</dbReference>
<evidence type="ECO:0000256" key="1">
    <source>
        <dbReference type="ARBA" id="ARBA00004191"/>
    </source>
</evidence>
<evidence type="ECO:0000256" key="4">
    <source>
        <dbReference type="ARBA" id="ARBA00022729"/>
    </source>
</evidence>
<accession>A0A1Y3QUQ7</accession>
<dbReference type="eggNOG" id="ENOG5033WTK">
    <property type="taxonomic scope" value="Bacteria"/>
</dbReference>
<keyword evidence="4 6" id="KW-0732">Signal</keyword>
<keyword evidence="3" id="KW-0964">Secreted</keyword>
<evidence type="ECO:0000313" key="8">
    <source>
        <dbReference type="Proteomes" id="UP000195772"/>
    </source>
</evidence>
<dbReference type="OrthoDB" id="5507063at2"/>
<evidence type="ECO:0000256" key="5">
    <source>
        <dbReference type="ARBA" id="ARBA00023180"/>
    </source>
</evidence>
<dbReference type="GO" id="GO:0030313">
    <property type="term" value="C:cell envelope"/>
    <property type="evidence" value="ECO:0007669"/>
    <property type="project" value="UniProtKB-SubCell"/>
</dbReference>
<proteinExistence type="predicted"/>
<dbReference type="Gene3D" id="3.80.20.20">
    <property type="entry name" value="Receptor L-domain"/>
    <property type="match status" value="1"/>
</dbReference>
<dbReference type="InterPro" id="IPR051648">
    <property type="entry name" value="CWI-Assembly_Regulator"/>
</dbReference>
<dbReference type="PROSITE" id="PS51257">
    <property type="entry name" value="PROKAR_LIPOPROTEIN"/>
    <property type="match status" value="1"/>
</dbReference>
<comment type="caution">
    <text evidence="7">The sequence shown here is derived from an EMBL/GenBank/DDBJ whole genome shotgun (WGS) entry which is preliminary data.</text>
</comment>
<dbReference type="InterPro" id="IPR036941">
    <property type="entry name" value="Rcpt_L-dom_sf"/>
</dbReference>
<evidence type="ECO:0000256" key="2">
    <source>
        <dbReference type="ARBA" id="ARBA00022512"/>
    </source>
</evidence>
<name>A0A1Y3QUQ7_9BACT</name>
<evidence type="ECO:0008006" key="9">
    <source>
        <dbReference type="Google" id="ProtNLM"/>
    </source>
</evidence>
<feature type="signal peptide" evidence="6">
    <location>
        <begin position="1"/>
        <end position="21"/>
    </location>
</feature>
<dbReference type="SUPFAM" id="SSF52058">
    <property type="entry name" value="L domain-like"/>
    <property type="match status" value="4"/>
</dbReference>
<evidence type="ECO:0000313" key="7">
    <source>
        <dbReference type="EMBL" id="OUN03392.1"/>
    </source>
</evidence>
<gene>
    <name evidence="7" type="ORF">B5G41_06790</name>
</gene>
<keyword evidence="2" id="KW-0134">Cell wall</keyword>